<dbReference type="Proteomes" id="UP000034287">
    <property type="component" value="Unassembled WGS sequence"/>
</dbReference>
<accession>A0A0M2SQ33</accession>
<sequence>MNEHNKEIFTLFKDYRWMKKLIEEKESLAQQYSNDPFLSMLNQGFDQEVNDLKEKVAYVDKNIELIEDDKIYWILNLLRRGYTVKQIKQIIPISNRTFYDKCDKAMTTISNQSLL</sequence>
<dbReference type="AlphaFoldDB" id="A0A0M2SQ33"/>
<dbReference type="EMBL" id="LAYZ01000003">
    <property type="protein sequence ID" value="KKK34715.1"/>
    <property type="molecule type" value="Genomic_DNA"/>
</dbReference>
<keyword evidence="2" id="KW-1185">Reference proteome</keyword>
<evidence type="ECO:0000313" key="2">
    <source>
        <dbReference type="Proteomes" id="UP000034287"/>
    </source>
</evidence>
<proteinExistence type="predicted"/>
<evidence type="ECO:0000313" key="1">
    <source>
        <dbReference type="EMBL" id="KKK34715.1"/>
    </source>
</evidence>
<name>A0A0M2SQ33_9STAP</name>
<organism evidence="1 2">
    <name type="scientific">Salinicoccus sediminis</name>
    <dbReference type="NCBI Taxonomy" id="1432562"/>
    <lineage>
        <taxon>Bacteria</taxon>
        <taxon>Bacillati</taxon>
        <taxon>Bacillota</taxon>
        <taxon>Bacilli</taxon>
        <taxon>Bacillales</taxon>
        <taxon>Staphylococcaceae</taxon>
        <taxon>Salinicoccus</taxon>
    </lineage>
</organism>
<protein>
    <submittedName>
        <fullName evidence="1">Uncharacterized protein</fullName>
    </submittedName>
</protein>
<dbReference type="PATRIC" id="fig|1432562.3.peg.1336"/>
<dbReference type="RefSeq" id="WP_046514711.1">
    <property type="nucleotide sequence ID" value="NZ_LAYZ01000003.1"/>
</dbReference>
<comment type="caution">
    <text evidence="1">The sequence shown here is derived from an EMBL/GenBank/DDBJ whole genome shotgun (WGS) entry which is preliminary data.</text>
</comment>
<reference evidence="1 2" key="1">
    <citation type="submission" date="2015-04" db="EMBL/GenBank/DDBJ databases">
        <title>Taxonomic description and genome sequence of Salinicoccus sediminis sp. nov., a novel hyper halotolerant bacterium isolated from marine sediment.</title>
        <authorList>
            <person name="Mathan Kumar R."/>
            <person name="Kaur G."/>
            <person name="Kumar N."/>
            <person name="Kumar A."/>
            <person name="Singh N.K."/>
            <person name="Kaur N."/>
            <person name="Mayilraj S."/>
        </authorList>
    </citation>
    <scope>NUCLEOTIDE SEQUENCE [LARGE SCALE GENOMIC DNA]</scope>
    <source>
        <strain evidence="1 2">SV-16</strain>
    </source>
</reference>
<gene>
    <name evidence="1" type="ORF">WN59_06715</name>
</gene>